<dbReference type="RefSeq" id="WP_332864174.1">
    <property type="nucleotide sequence ID" value="NZ_JBAFSM010000009.1"/>
</dbReference>
<name>A0AAW9QSR7_9CHRO</name>
<sequence>MKYIVLHSWAIGGTARGIPLVRLFPNPSATFYGSIGFSRPPRLSLAGKPDGYNGVMRSTTTVNQ</sequence>
<keyword evidence="2" id="KW-1185">Reference proteome</keyword>
<organism evidence="1 2">
    <name type="scientific">Pannus brasiliensis CCIBt3594</name>
    <dbReference type="NCBI Taxonomy" id="1427578"/>
    <lineage>
        <taxon>Bacteria</taxon>
        <taxon>Bacillati</taxon>
        <taxon>Cyanobacteriota</taxon>
        <taxon>Cyanophyceae</taxon>
        <taxon>Oscillatoriophycideae</taxon>
        <taxon>Chroococcales</taxon>
        <taxon>Microcystaceae</taxon>
        <taxon>Pannus</taxon>
    </lineage>
</organism>
<dbReference type="AlphaFoldDB" id="A0AAW9QSR7"/>
<reference evidence="1 2" key="1">
    <citation type="submission" date="2024-01" db="EMBL/GenBank/DDBJ databases">
        <title>Genomic insights into the taxonomy and metabolism of the cyanobacterium Pannus brasiliensis CCIBt3594.</title>
        <authorList>
            <person name="Machado M."/>
            <person name="Botero N.B."/>
            <person name="Andreote A.P.D."/>
            <person name="Feitosa A.M.T."/>
            <person name="Popin R."/>
            <person name="Sivonen K."/>
            <person name="Fiore M.F."/>
        </authorList>
    </citation>
    <scope>NUCLEOTIDE SEQUENCE [LARGE SCALE GENOMIC DNA]</scope>
    <source>
        <strain evidence="1 2">CCIBt3594</strain>
    </source>
</reference>
<gene>
    <name evidence="1" type="ORF">V0288_06220</name>
</gene>
<protein>
    <submittedName>
        <fullName evidence="1">Uncharacterized protein</fullName>
    </submittedName>
</protein>
<accession>A0AAW9QSR7</accession>
<evidence type="ECO:0000313" key="2">
    <source>
        <dbReference type="Proteomes" id="UP001328733"/>
    </source>
</evidence>
<comment type="caution">
    <text evidence="1">The sequence shown here is derived from an EMBL/GenBank/DDBJ whole genome shotgun (WGS) entry which is preliminary data.</text>
</comment>
<dbReference type="EMBL" id="JBAFSM010000009">
    <property type="protein sequence ID" value="MEG3436711.1"/>
    <property type="molecule type" value="Genomic_DNA"/>
</dbReference>
<dbReference type="Proteomes" id="UP001328733">
    <property type="component" value="Unassembled WGS sequence"/>
</dbReference>
<evidence type="ECO:0000313" key="1">
    <source>
        <dbReference type="EMBL" id="MEG3436711.1"/>
    </source>
</evidence>
<proteinExistence type="predicted"/>